<keyword evidence="8" id="KW-1185">Reference proteome</keyword>
<dbReference type="GO" id="GO:0070403">
    <property type="term" value="F:NAD+ binding"/>
    <property type="evidence" value="ECO:0007669"/>
    <property type="project" value="UniProtKB-UniRule"/>
</dbReference>
<protein>
    <recommendedName>
        <fullName evidence="3">NAD-dependent protein deacylase</fullName>
        <ecNumber evidence="3">2.3.1.286</ecNumber>
    </recommendedName>
    <alternativeName>
        <fullName evidence="3">Regulatory protein SIR2 homolog</fullName>
    </alternativeName>
</protein>
<evidence type="ECO:0000313" key="8">
    <source>
        <dbReference type="Proteomes" id="UP000182660"/>
    </source>
</evidence>
<dbReference type="GO" id="GO:0017136">
    <property type="term" value="F:histone deacetylase activity, NAD-dependent"/>
    <property type="evidence" value="ECO:0007669"/>
    <property type="project" value="TreeGrafter"/>
</dbReference>
<gene>
    <name evidence="3" type="primary">cobB</name>
    <name evidence="6" type="ORF">MT2528_3694</name>
    <name evidence="7" type="ORF">NVI5450_3892</name>
</gene>
<keyword evidence="3" id="KW-0479">Metal-binding</keyword>
<comment type="domain">
    <text evidence="3">2 residues (Tyr-57 and Arg-60) present in a large hydrophobic pocket are probably involved in substrate specificity. They are important for desuccinylation activity, but dispensable for deacetylation activity.</text>
</comment>
<organism evidence="7 9">
    <name type="scientific">Moritella viscosa</name>
    <dbReference type="NCBI Taxonomy" id="80854"/>
    <lineage>
        <taxon>Bacteria</taxon>
        <taxon>Pseudomonadati</taxon>
        <taxon>Pseudomonadota</taxon>
        <taxon>Gammaproteobacteria</taxon>
        <taxon>Alteromonadales</taxon>
        <taxon>Moritellaceae</taxon>
        <taxon>Moritella</taxon>
    </lineage>
</organism>
<evidence type="ECO:0000313" key="9">
    <source>
        <dbReference type="Proteomes" id="UP000183794"/>
    </source>
</evidence>
<evidence type="ECO:0000313" key="6">
    <source>
        <dbReference type="EMBL" id="SGY98710.1"/>
    </source>
</evidence>
<comment type="similarity">
    <text evidence="3">Belongs to the sirtuin family. Class III subfamily.</text>
</comment>
<dbReference type="Proteomes" id="UP000183794">
    <property type="component" value="Unassembled WGS sequence"/>
</dbReference>
<dbReference type="Gene3D" id="3.30.1600.10">
    <property type="entry name" value="SIR2/SIRT2 'Small Domain"/>
    <property type="match status" value="1"/>
</dbReference>
<feature type="binding site" evidence="3">
    <location>
        <position position="222"/>
    </location>
    <ligand>
        <name>NAD(+)</name>
        <dbReference type="ChEBI" id="CHEBI:57540"/>
    </ligand>
</feature>
<dbReference type="PANTHER" id="PTHR11085">
    <property type="entry name" value="NAD-DEPENDENT PROTEIN DEACYLASE SIRTUIN-5, MITOCHONDRIAL-RELATED"/>
    <property type="match status" value="1"/>
</dbReference>
<comment type="subcellular location">
    <subcellularLocation>
        <location evidence="3">Cytoplasm</location>
    </subcellularLocation>
</comment>
<dbReference type="InterPro" id="IPR026591">
    <property type="entry name" value="Sirtuin_cat_small_dom_sf"/>
</dbReference>
<keyword evidence="3" id="KW-0862">Zinc</keyword>
<dbReference type="RefSeq" id="WP_075473195.1">
    <property type="nucleotide sequence ID" value="NZ_CAWQZC010000025.1"/>
</dbReference>
<evidence type="ECO:0000313" key="7">
    <source>
        <dbReference type="EMBL" id="SGZ12846.1"/>
    </source>
</evidence>
<feature type="binding site" evidence="3">
    <location>
        <position position="60"/>
    </location>
    <ligand>
        <name>substrate</name>
    </ligand>
</feature>
<feature type="binding site" evidence="3">
    <location>
        <position position="57"/>
    </location>
    <ligand>
        <name>substrate</name>
    </ligand>
</feature>
<feature type="binding site" evidence="3">
    <location>
        <begin position="178"/>
        <end position="180"/>
    </location>
    <ligand>
        <name>NAD(+)</name>
        <dbReference type="ChEBI" id="CHEBI:57540"/>
    </ligand>
</feature>
<dbReference type="Proteomes" id="UP000182660">
    <property type="component" value="Unassembled WGS sequence"/>
</dbReference>
<keyword evidence="1" id="KW-0808">Transferase</keyword>
<keyword evidence="2 3" id="KW-0520">NAD</keyword>
<dbReference type="Gene3D" id="3.40.50.1220">
    <property type="entry name" value="TPP-binding domain"/>
    <property type="match status" value="1"/>
</dbReference>
<dbReference type="EC" id="2.3.1.286" evidence="3"/>
<feature type="binding site" evidence="3">
    <location>
        <position position="120"/>
    </location>
    <ligand>
        <name>Zn(2+)</name>
        <dbReference type="ChEBI" id="CHEBI:29105"/>
    </ligand>
</feature>
<dbReference type="EMBL" id="FPLD01000102">
    <property type="protein sequence ID" value="SGZ12846.1"/>
    <property type="molecule type" value="Genomic_DNA"/>
</dbReference>
<comment type="catalytic activity">
    <reaction evidence="3">
        <text>N(6)-acetyl-L-lysyl-[protein] + NAD(+) + H2O = 2''-O-acetyl-ADP-D-ribose + nicotinamide + L-lysyl-[protein]</text>
        <dbReference type="Rhea" id="RHEA:43636"/>
        <dbReference type="Rhea" id="RHEA-COMP:9752"/>
        <dbReference type="Rhea" id="RHEA-COMP:10731"/>
        <dbReference type="ChEBI" id="CHEBI:15377"/>
        <dbReference type="ChEBI" id="CHEBI:17154"/>
        <dbReference type="ChEBI" id="CHEBI:29969"/>
        <dbReference type="ChEBI" id="CHEBI:57540"/>
        <dbReference type="ChEBI" id="CHEBI:61930"/>
        <dbReference type="ChEBI" id="CHEBI:83767"/>
        <dbReference type="EC" id="2.3.1.286"/>
    </reaction>
</comment>
<comment type="cofactor">
    <cofactor evidence="3">
        <name>Zn(2+)</name>
        <dbReference type="ChEBI" id="CHEBI:29105"/>
    </cofactor>
    <text evidence="3">Binds 1 zinc ion per subunit.</text>
</comment>
<feature type="active site" description="Proton acceptor" evidence="3">
    <location>
        <position position="112"/>
    </location>
</feature>
<reference evidence="7 9" key="1">
    <citation type="submission" date="2016-11" db="EMBL/GenBank/DDBJ databases">
        <authorList>
            <person name="Jaros S."/>
            <person name="Januszkiewicz K."/>
            <person name="Wedrychowicz H."/>
        </authorList>
    </citation>
    <scope>NUCLEOTIDE SEQUENCE [LARGE SCALE GENOMIC DNA]</scope>
    <source>
        <strain evidence="7">NVI 5450</strain>
    </source>
</reference>
<sequence length="241" mass="27363">MFDNYNNIVILTGSGISAESGIETFRASDGLWAKHHIDDIATLDGYRRDPELVYSFYNQRFNQLSLPSVQPNDAHIALAELQNNYSGNVSIITQNIDNLHERGGAKNVIHMHGELVKARCEKTHKLFPYKQLNKTLKCPCCKEPGNLRPHIVWFNEMPLFMNDIYKSLSTADLFIAIGTSGSVYPAADFVNEAHKVRAHTIEINLDSTHISDNFQEHRIGNATDEVRELVDELMARDKQFF</sequence>
<feature type="binding site" evidence="3">
    <location>
        <begin position="94"/>
        <end position="97"/>
    </location>
    <ligand>
        <name>NAD(+)</name>
        <dbReference type="ChEBI" id="CHEBI:57540"/>
    </ligand>
</feature>
<dbReference type="InterPro" id="IPR026590">
    <property type="entry name" value="Ssirtuin_cat_dom"/>
</dbReference>
<evidence type="ECO:0000256" key="4">
    <source>
        <dbReference type="PROSITE-ProRule" id="PRU00236"/>
    </source>
</evidence>
<feature type="binding site" evidence="3">
    <location>
        <position position="138"/>
    </location>
    <ligand>
        <name>Zn(2+)</name>
        <dbReference type="ChEBI" id="CHEBI:29105"/>
    </ligand>
</feature>
<evidence type="ECO:0000259" key="5">
    <source>
        <dbReference type="PROSITE" id="PS50305"/>
    </source>
</evidence>
<dbReference type="SUPFAM" id="SSF52467">
    <property type="entry name" value="DHS-like NAD/FAD-binding domain"/>
    <property type="match status" value="1"/>
</dbReference>
<dbReference type="OrthoDB" id="9800582at2"/>
<dbReference type="NCBIfam" id="NF001755">
    <property type="entry name" value="PRK00481.1-5"/>
    <property type="match status" value="1"/>
</dbReference>
<dbReference type="GO" id="GO:0036054">
    <property type="term" value="F:protein-malonyllysine demalonylase activity"/>
    <property type="evidence" value="ECO:0007669"/>
    <property type="project" value="InterPro"/>
</dbReference>
<dbReference type="GO" id="GO:0036055">
    <property type="term" value="F:protein-succinyllysine desuccinylase activity"/>
    <property type="evidence" value="ECO:0007669"/>
    <property type="project" value="UniProtKB-UniRule"/>
</dbReference>
<comment type="caution">
    <text evidence="3 4">Lacks conserved residue(s) required for the propagation of feature annotation.</text>
</comment>
<evidence type="ECO:0000256" key="1">
    <source>
        <dbReference type="ARBA" id="ARBA00022679"/>
    </source>
</evidence>
<dbReference type="InterPro" id="IPR003000">
    <property type="entry name" value="Sirtuin"/>
</dbReference>
<dbReference type="GeneID" id="61297509"/>
<keyword evidence="3" id="KW-0963">Cytoplasm</keyword>
<dbReference type="AlphaFoldDB" id="A0A1L0EJL4"/>
<dbReference type="InterPro" id="IPR027546">
    <property type="entry name" value="Sirtuin_class_III"/>
</dbReference>
<dbReference type="Pfam" id="PF02146">
    <property type="entry name" value="SIR2"/>
    <property type="match status" value="1"/>
</dbReference>
<reference evidence="6 8" key="2">
    <citation type="submission" date="2016-11" db="EMBL/GenBank/DDBJ databases">
        <authorList>
            <person name="Klemetsen T."/>
        </authorList>
    </citation>
    <scope>NUCLEOTIDE SEQUENCE [LARGE SCALE GENOMIC DNA]</scope>
    <source>
        <strain evidence="6">MT 2528</strain>
    </source>
</reference>
<dbReference type="InterPro" id="IPR050134">
    <property type="entry name" value="NAD-dep_sirtuin_deacylases"/>
</dbReference>
<proteinExistence type="inferred from homology"/>
<comment type="function">
    <text evidence="3">NAD-dependent lysine deacetylase and desuccinylase that specifically removes acetyl and succinyl groups on target proteins. Modulates the activities of several proteins which are inactive in their acylated form.</text>
</comment>
<evidence type="ECO:0000256" key="2">
    <source>
        <dbReference type="ARBA" id="ARBA00023027"/>
    </source>
</evidence>
<evidence type="ECO:0000256" key="3">
    <source>
        <dbReference type="HAMAP-Rule" id="MF_01121"/>
    </source>
</evidence>
<dbReference type="EMBL" id="FPLJ01000079">
    <property type="protein sequence ID" value="SGY98710.1"/>
    <property type="molecule type" value="Genomic_DNA"/>
</dbReference>
<dbReference type="GO" id="GO:0008270">
    <property type="term" value="F:zinc ion binding"/>
    <property type="evidence" value="ECO:0007669"/>
    <property type="project" value="UniProtKB-UniRule"/>
</dbReference>
<dbReference type="PROSITE" id="PS50305">
    <property type="entry name" value="SIRTUIN"/>
    <property type="match status" value="1"/>
</dbReference>
<comment type="catalytic activity">
    <reaction evidence="3">
        <text>N(6)-succinyl-L-lysyl-[protein] + NAD(+) + H2O = 2''-O-succinyl-ADP-D-ribose + nicotinamide + L-lysyl-[protein]</text>
        <dbReference type="Rhea" id="RHEA:47668"/>
        <dbReference type="Rhea" id="RHEA-COMP:9752"/>
        <dbReference type="Rhea" id="RHEA-COMP:11877"/>
        <dbReference type="ChEBI" id="CHEBI:15377"/>
        <dbReference type="ChEBI" id="CHEBI:17154"/>
        <dbReference type="ChEBI" id="CHEBI:29969"/>
        <dbReference type="ChEBI" id="CHEBI:57540"/>
        <dbReference type="ChEBI" id="CHEBI:87830"/>
        <dbReference type="ChEBI" id="CHEBI:87832"/>
    </reaction>
</comment>
<dbReference type="GO" id="GO:0005737">
    <property type="term" value="C:cytoplasm"/>
    <property type="evidence" value="ECO:0007669"/>
    <property type="project" value="UniProtKB-SubCell"/>
</dbReference>
<accession>A0A1L0EJL4</accession>
<dbReference type="InterPro" id="IPR029035">
    <property type="entry name" value="DHS-like_NAD/FAD-binding_dom"/>
</dbReference>
<name>A0A1L0EJL4_9GAMM</name>
<dbReference type="PANTHER" id="PTHR11085:SF4">
    <property type="entry name" value="NAD-DEPENDENT PROTEIN DEACYLASE"/>
    <property type="match status" value="1"/>
</dbReference>
<dbReference type="HAMAP" id="MF_01121">
    <property type="entry name" value="Sirtuin_ClassIII"/>
    <property type="match status" value="1"/>
</dbReference>
<feature type="domain" description="Deacetylase sirtuin-type" evidence="5">
    <location>
        <begin position="1"/>
        <end position="236"/>
    </location>
</feature>